<reference evidence="3" key="1">
    <citation type="submission" date="2020-07" db="EMBL/GenBank/DDBJ databases">
        <title>A new Micromonospora strain with potent antibiotic activity isolated from the microbiome of a mid-Atlantic deep-sea sponge.</title>
        <authorList>
            <person name="Back C.R."/>
            <person name="Stennett H.L."/>
            <person name="Williams S.E."/>
            <person name="Wang L."/>
            <person name="Ojeda Gomez J."/>
            <person name="Abdulle O.M."/>
            <person name="Duffy T."/>
            <person name="Hendry K.R."/>
            <person name="Powell D."/>
            <person name="Stach J.E."/>
            <person name="Essex-Lopresti A.E."/>
            <person name="Willis C.L."/>
            <person name="Curnow P."/>
            <person name="Race P.R."/>
        </authorList>
    </citation>
    <scope>NUCLEOTIDE SEQUENCE [LARGE SCALE GENOMIC DNA]</scope>
    <source>
        <strain evidence="3">28ISP2-46</strain>
    </source>
</reference>
<evidence type="ECO:0000256" key="1">
    <source>
        <dbReference type="SAM" id="Phobius"/>
    </source>
</evidence>
<dbReference type="AlphaFoldDB" id="A0A7L6B2F4"/>
<dbReference type="Proteomes" id="UP000510844">
    <property type="component" value="Chromosome"/>
</dbReference>
<protein>
    <submittedName>
        <fullName evidence="2">Uncharacterized protein</fullName>
    </submittedName>
</protein>
<evidence type="ECO:0000313" key="3">
    <source>
        <dbReference type="Proteomes" id="UP000510844"/>
    </source>
</evidence>
<keyword evidence="1" id="KW-1133">Transmembrane helix</keyword>
<keyword evidence="3" id="KW-1185">Reference proteome</keyword>
<dbReference type="EMBL" id="CP059322">
    <property type="protein sequence ID" value="QLQ36084.1"/>
    <property type="molecule type" value="Genomic_DNA"/>
</dbReference>
<dbReference type="RefSeq" id="WP_181568604.1">
    <property type="nucleotide sequence ID" value="NZ_CP059322.2"/>
</dbReference>
<name>A0A7L6B2F4_9ACTN</name>
<sequence length="336" mass="37866">MARLIGWVVSNLDAFIGLVLAVTVAVLGLTNTVSQDVVNSAILLVLGLLAQAVLRDRLRRRTAEQEVRQVIVDTRERLTDLVPPIRELTGPEGALSRAREAIHSSSMVRVLHGSEVGQALAEARQHTDRWDFKGGTGTYLRAVTLPECLKAARRRNATLTVAVEIIDPTDEEVCERYARFRRSLESDEPTAQTEPWTVDRTRKESYATVLAACWYMQRSGLLTVDLRLSAQMTTFRYDLSSSCVVITQENPRTPALRIDRGEVYYNRFNIELDYSRRQSRRVPVESAGQVRLDDEPSVEQVRRLFTALGLALPRSFGDREVADIVRKALQARNPYT</sequence>
<keyword evidence="1" id="KW-0472">Membrane</keyword>
<organism evidence="2 3">
    <name type="scientific">Micromonospora robiginosa</name>
    <dbReference type="NCBI Taxonomy" id="2749844"/>
    <lineage>
        <taxon>Bacteria</taxon>
        <taxon>Bacillati</taxon>
        <taxon>Actinomycetota</taxon>
        <taxon>Actinomycetes</taxon>
        <taxon>Micromonosporales</taxon>
        <taxon>Micromonosporaceae</taxon>
        <taxon>Micromonospora</taxon>
    </lineage>
</organism>
<dbReference type="KEGG" id="mfeu:H1D33_22495"/>
<feature type="transmembrane region" description="Helical" evidence="1">
    <location>
        <begin position="12"/>
        <end position="31"/>
    </location>
</feature>
<keyword evidence="1" id="KW-0812">Transmembrane</keyword>
<accession>A0A7L6B2F4</accession>
<proteinExistence type="predicted"/>
<evidence type="ECO:0000313" key="2">
    <source>
        <dbReference type="EMBL" id="QLQ36084.1"/>
    </source>
</evidence>
<gene>
    <name evidence="2" type="ORF">H1D33_22495</name>
</gene>
<reference evidence="2 3" key="2">
    <citation type="journal article" date="2021" name="Mar. Drugs">
        <title>A New Micromonospora Strain with Antibiotic Activity Isolated from the Microbiome of a Mid-Atlantic Deep-Sea Sponge.</title>
        <authorList>
            <person name="Back C.R."/>
            <person name="Stennett H.L."/>
            <person name="Williams S.E."/>
            <person name="Wang L."/>
            <person name="Ojeda Gomez J."/>
            <person name="Abdulle O.M."/>
            <person name="Duffy T."/>
            <person name="Neal C."/>
            <person name="Mantell J."/>
            <person name="Jepson M.A."/>
            <person name="Hendry K.R."/>
            <person name="Powell D."/>
            <person name="Stach J.E.M."/>
            <person name="Essex-Lopresti A.E."/>
            <person name="Willis C.L."/>
            <person name="Curnow P."/>
            <person name="Race P.R."/>
        </authorList>
    </citation>
    <scope>NUCLEOTIDE SEQUENCE [LARGE SCALE GENOMIC DNA]</scope>
    <source>
        <strain evidence="2 3">28ISP2-46</strain>
    </source>
</reference>
<feature type="transmembrane region" description="Helical" evidence="1">
    <location>
        <begin position="37"/>
        <end position="54"/>
    </location>
</feature>